<dbReference type="PANTHER" id="PTHR45947:SF3">
    <property type="entry name" value="SULFOQUINOVOSYL TRANSFERASE SQD2"/>
    <property type="match status" value="1"/>
</dbReference>
<dbReference type="RefSeq" id="WP_162446468.1">
    <property type="nucleotide sequence ID" value="NZ_CP048222.1"/>
</dbReference>
<dbReference type="PANTHER" id="PTHR45947">
    <property type="entry name" value="SULFOQUINOVOSYL TRANSFERASE SQD2"/>
    <property type="match status" value="1"/>
</dbReference>
<dbReference type="Proteomes" id="UP000480178">
    <property type="component" value="Chromosome"/>
</dbReference>
<gene>
    <name evidence="2" type="ORF">GXP67_29490</name>
</gene>
<dbReference type="GO" id="GO:0016757">
    <property type="term" value="F:glycosyltransferase activity"/>
    <property type="evidence" value="ECO:0007669"/>
    <property type="project" value="InterPro"/>
</dbReference>
<evidence type="ECO:0000313" key="3">
    <source>
        <dbReference type="Proteomes" id="UP000480178"/>
    </source>
</evidence>
<name>A0A6C0GR05_9BACT</name>
<keyword evidence="2" id="KW-0808">Transferase</keyword>
<reference evidence="2 3" key="1">
    <citation type="submission" date="2020-01" db="EMBL/GenBank/DDBJ databases">
        <authorList>
            <person name="Kim M.K."/>
        </authorList>
    </citation>
    <scope>NUCLEOTIDE SEQUENCE [LARGE SCALE GENOMIC DNA]</scope>
    <source>
        <strain evidence="2 3">172606-1</strain>
    </source>
</reference>
<dbReference type="SUPFAM" id="SSF53756">
    <property type="entry name" value="UDP-Glycosyltransferase/glycogen phosphorylase"/>
    <property type="match status" value="1"/>
</dbReference>
<protein>
    <submittedName>
        <fullName evidence="2">Glycosyltransferase family 4 protein</fullName>
    </submittedName>
</protein>
<keyword evidence="3" id="KW-1185">Reference proteome</keyword>
<organism evidence="2 3">
    <name type="scientific">Rhodocytophaga rosea</name>
    <dbReference type="NCBI Taxonomy" id="2704465"/>
    <lineage>
        <taxon>Bacteria</taxon>
        <taxon>Pseudomonadati</taxon>
        <taxon>Bacteroidota</taxon>
        <taxon>Cytophagia</taxon>
        <taxon>Cytophagales</taxon>
        <taxon>Rhodocytophagaceae</taxon>
        <taxon>Rhodocytophaga</taxon>
    </lineage>
</organism>
<evidence type="ECO:0000313" key="2">
    <source>
        <dbReference type="EMBL" id="QHT70491.1"/>
    </source>
</evidence>
<accession>A0A6C0GR05</accession>
<dbReference type="Pfam" id="PF00534">
    <property type="entry name" value="Glycos_transf_1"/>
    <property type="match status" value="1"/>
</dbReference>
<dbReference type="Gene3D" id="3.40.50.2000">
    <property type="entry name" value="Glycogen Phosphorylase B"/>
    <property type="match status" value="2"/>
</dbReference>
<dbReference type="AlphaFoldDB" id="A0A6C0GR05"/>
<dbReference type="InterPro" id="IPR001296">
    <property type="entry name" value="Glyco_trans_1"/>
</dbReference>
<dbReference type="KEGG" id="rhoz:GXP67_29490"/>
<proteinExistence type="predicted"/>
<dbReference type="CDD" id="cd03801">
    <property type="entry name" value="GT4_PimA-like"/>
    <property type="match status" value="1"/>
</dbReference>
<evidence type="ECO:0000259" key="1">
    <source>
        <dbReference type="Pfam" id="PF00534"/>
    </source>
</evidence>
<dbReference type="EMBL" id="CP048222">
    <property type="protein sequence ID" value="QHT70491.1"/>
    <property type="molecule type" value="Genomic_DNA"/>
</dbReference>
<dbReference type="InterPro" id="IPR050194">
    <property type="entry name" value="Glycosyltransferase_grp1"/>
</dbReference>
<sequence length="414" mass="47007">MKVLFMFGGLPHYYNLVLNRLNQVAGVEVVVVAPASQGKNVGAGVHQTEEGIEFKVFFLEEYQAFYGKTFFKGFKKLVRQQKPDIIVTCWPYVVGFIYNPSLLLLTKSLGIKLILKEIPFKVPAFQQAREFYAKGGLLSEDLQTNLNRDSLLFRMKYDIVTYTRKLYYNLMDAHVNYVEEAYDIIGSYGVDASKIFITYNSPDTDILLATKEKIKTLAPILPPTPRRLLHVGRLIKWKRVDMLIEVFSRLLQIYPDAELVIVGNGPEEENLKRQVNSLQLDEKVKFAGAIYDGETLGRYFMSASVYVLAGMGGLSINEAMCFDRPVVCSECDGTEKKLVREGYNGRYFEDGNPESLYDVLNTLLAKPEDLYTMGARSGEIIQNEVNIHTVIKGYIKAFNFVTENKYGLHYPSTS</sequence>
<feature type="domain" description="Glycosyl transferase family 1" evidence="1">
    <location>
        <begin position="222"/>
        <end position="370"/>
    </location>
</feature>